<proteinExistence type="predicted"/>
<evidence type="ECO:0000256" key="1">
    <source>
        <dbReference type="ARBA" id="ARBA00023125"/>
    </source>
</evidence>
<gene>
    <name evidence="4" type="ORF">GOZ88_07585</name>
</gene>
<dbReference type="GO" id="GO:0003677">
    <property type="term" value="F:DNA binding"/>
    <property type="evidence" value="ECO:0007669"/>
    <property type="project" value="UniProtKB-UniRule"/>
</dbReference>
<dbReference type="CDD" id="cd00383">
    <property type="entry name" value="trans_reg_C"/>
    <property type="match status" value="1"/>
</dbReference>
<dbReference type="InterPro" id="IPR001867">
    <property type="entry name" value="OmpR/PhoB-type_DNA-bd"/>
</dbReference>
<dbReference type="GO" id="GO:0000160">
    <property type="term" value="P:phosphorelay signal transduction system"/>
    <property type="evidence" value="ECO:0007669"/>
    <property type="project" value="InterPro"/>
</dbReference>
<dbReference type="Pfam" id="PF00486">
    <property type="entry name" value="Trans_reg_C"/>
    <property type="match status" value="1"/>
</dbReference>
<name>A0A7K1RD92_AGRVI</name>
<accession>A0A7K1RD92</accession>
<sequence>MTVCPCCSAALPADDVVRVDLDGGFIVANATVARLTESEFNLFLTLWGAKPRMVSKEQLMAKAYWLRTDEEEPNDKIIDVFVCKIRKKLAPLGVTIDTIWGRGYRIIASGRVPE</sequence>
<evidence type="ECO:0000259" key="3">
    <source>
        <dbReference type="PROSITE" id="PS51755"/>
    </source>
</evidence>
<organism evidence="4 5">
    <name type="scientific">Agrobacterium vitis</name>
    <name type="common">Rhizobium vitis</name>
    <dbReference type="NCBI Taxonomy" id="373"/>
    <lineage>
        <taxon>Bacteria</taxon>
        <taxon>Pseudomonadati</taxon>
        <taxon>Pseudomonadota</taxon>
        <taxon>Alphaproteobacteria</taxon>
        <taxon>Hyphomicrobiales</taxon>
        <taxon>Rhizobiaceae</taxon>
        <taxon>Rhizobium/Agrobacterium group</taxon>
        <taxon>Agrobacterium</taxon>
    </lineage>
</organism>
<dbReference type="Gene3D" id="1.10.10.10">
    <property type="entry name" value="Winged helix-like DNA-binding domain superfamily/Winged helix DNA-binding domain"/>
    <property type="match status" value="1"/>
</dbReference>
<protein>
    <recommendedName>
        <fullName evidence="3">OmpR/PhoB-type domain-containing protein</fullName>
    </recommendedName>
</protein>
<evidence type="ECO:0000256" key="2">
    <source>
        <dbReference type="PROSITE-ProRule" id="PRU01091"/>
    </source>
</evidence>
<comment type="caution">
    <text evidence="4">The sequence shown here is derived from an EMBL/GenBank/DDBJ whole genome shotgun (WGS) entry which is preliminary data.</text>
</comment>
<feature type="domain" description="OmpR/PhoB-type" evidence="3">
    <location>
        <begin position="8"/>
        <end position="108"/>
    </location>
</feature>
<reference evidence="4 5" key="1">
    <citation type="submission" date="2019-12" db="EMBL/GenBank/DDBJ databases">
        <title>Whole-genome sequencing of Allorhizobium vitis.</title>
        <authorList>
            <person name="Gan H.M."/>
            <person name="Szegedi E."/>
            <person name="Burr T."/>
            <person name="Savka M.A."/>
        </authorList>
    </citation>
    <scope>NUCLEOTIDE SEQUENCE [LARGE SCALE GENOMIC DNA]</scope>
    <source>
        <strain evidence="4 5">CG415</strain>
    </source>
</reference>
<dbReference type="InterPro" id="IPR016032">
    <property type="entry name" value="Sig_transdc_resp-reg_C-effctor"/>
</dbReference>
<dbReference type="Proteomes" id="UP000440716">
    <property type="component" value="Unassembled WGS sequence"/>
</dbReference>
<dbReference type="SMART" id="SM00862">
    <property type="entry name" value="Trans_reg_C"/>
    <property type="match status" value="1"/>
</dbReference>
<evidence type="ECO:0000313" key="5">
    <source>
        <dbReference type="Proteomes" id="UP000440716"/>
    </source>
</evidence>
<dbReference type="PROSITE" id="PS51755">
    <property type="entry name" value="OMPR_PHOB"/>
    <property type="match status" value="1"/>
</dbReference>
<dbReference type="RefSeq" id="WP_156590721.1">
    <property type="nucleotide sequence ID" value="NZ_WPHU01000002.1"/>
</dbReference>
<dbReference type="SUPFAM" id="SSF46894">
    <property type="entry name" value="C-terminal effector domain of the bipartite response regulators"/>
    <property type="match status" value="1"/>
</dbReference>
<dbReference type="InterPro" id="IPR036388">
    <property type="entry name" value="WH-like_DNA-bd_sf"/>
</dbReference>
<dbReference type="GO" id="GO:0006355">
    <property type="term" value="P:regulation of DNA-templated transcription"/>
    <property type="evidence" value="ECO:0007669"/>
    <property type="project" value="InterPro"/>
</dbReference>
<dbReference type="AlphaFoldDB" id="A0A7K1RD92"/>
<dbReference type="EMBL" id="WPHU01000002">
    <property type="protein sequence ID" value="MVA55973.1"/>
    <property type="molecule type" value="Genomic_DNA"/>
</dbReference>
<feature type="DNA-binding region" description="OmpR/PhoB-type" evidence="2">
    <location>
        <begin position="8"/>
        <end position="108"/>
    </location>
</feature>
<keyword evidence="1 2" id="KW-0238">DNA-binding</keyword>
<evidence type="ECO:0000313" key="4">
    <source>
        <dbReference type="EMBL" id="MVA55973.1"/>
    </source>
</evidence>